<dbReference type="SMART" id="SM00717">
    <property type="entry name" value="SANT"/>
    <property type="match status" value="2"/>
</dbReference>
<keyword evidence="4" id="KW-1185">Reference proteome</keyword>
<dbReference type="PROSITE" id="PS51294">
    <property type="entry name" value="HTH_MYB"/>
    <property type="match status" value="2"/>
</dbReference>
<protein>
    <submittedName>
        <fullName evidence="3">Myb-like DNA-binding domain containing protein</fullName>
    </submittedName>
</protein>
<dbReference type="GO" id="GO:0000978">
    <property type="term" value="F:RNA polymerase II cis-regulatory region sequence-specific DNA binding"/>
    <property type="evidence" value="ECO:0007669"/>
    <property type="project" value="TreeGrafter"/>
</dbReference>
<dbReference type="InterPro" id="IPR001005">
    <property type="entry name" value="SANT/Myb"/>
</dbReference>
<dbReference type="Proteomes" id="UP000179807">
    <property type="component" value="Unassembled WGS sequence"/>
</dbReference>
<dbReference type="GO" id="GO:0000981">
    <property type="term" value="F:DNA-binding transcription factor activity, RNA polymerase II-specific"/>
    <property type="evidence" value="ECO:0007669"/>
    <property type="project" value="TreeGrafter"/>
</dbReference>
<name>A0A1J4K0E7_9EUKA</name>
<dbReference type="CDD" id="cd00167">
    <property type="entry name" value="SANT"/>
    <property type="match status" value="2"/>
</dbReference>
<feature type="domain" description="Myb-like" evidence="1">
    <location>
        <begin position="10"/>
        <end position="61"/>
    </location>
</feature>
<organism evidence="3 4">
    <name type="scientific">Tritrichomonas foetus</name>
    <dbReference type="NCBI Taxonomy" id="1144522"/>
    <lineage>
        <taxon>Eukaryota</taxon>
        <taxon>Metamonada</taxon>
        <taxon>Parabasalia</taxon>
        <taxon>Tritrichomonadida</taxon>
        <taxon>Tritrichomonadidae</taxon>
        <taxon>Tritrichomonas</taxon>
    </lineage>
</organism>
<dbReference type="VEuPathDB" id="TrichDB:TRFO_27497"/>
<reference evidence="3" key="1">
    <citation type="submission" date="2016-10" db="EMBL/GenBank/DDBJ databases">
        <authorList>
            <person name="Benchimol M."/>
            <person name="Almeida L.G."/>
            <person name="Vasconcelos A.T."/>
            <person name="Perreira-Neves A."/>
            <person name="Rosa I.A."/>
            <person name="Tasca T."/>
            <person name="Bogo M.R."/>
            <person name="de Souza W."/>
        </authorList>
    </citation>
    <scope>NUCLEOTIDE SEQUENCE [LARGE SCALE GENOMIC DNA]</scope>
    <source>
        <strain evidence="3">K</strain>
    </source>
</reference>
<feature type="domain" description="HTH myb-type" evidence="2">
    <location>
        <begin position="10"/>
        <end position="65"/>
    </location>
</feature>
<evidence type="ECO:0000259" key="1">
    <source>
        <dbReference type="PROSITE" id="PS50090"/>
    </source>
</evidence>
<evidence type="ECO:0000313" key="4">
    <source>
        <dbReference type="Proteomes" id="UP000179807"/>
    </source>
</evidence>
<dbReference type="InterPro" id="IPR050560">
    <property type="entry name" value="MYB_TF"/>
</dbReference>
<sequence length="245" mass="28410">MNTFKLHLMKPKKSRKAFSTSEDVLLKELVNTHGESNWSLISNLFPDRNSRQCRDRWRSYLRPTIMKSQWTKEEDLLLMEKYDEFGPKWSVIGKFLIGRSDIAMKNRWKILANVPSENQHRNLLVEKLDFFNSFSLIKSNTVPFYSPFTSAKSHNDINIMPCIIHNNTNTLISNLPTNSSYHVNNYNLNDLSSRKSEIQSNESFESSADTSAVQEKIASTPQELEVFFTSISKFSSFRTVPKLKL</sequence>
<dbReference type="InterPro" id="IPR009057">
    <property type="entry name" value="Homeodomain-like_sf"/>
</dbReference>
<dbReference type="GO" id="GO:0005634">
    <property type="term" value="C:nucleus"/>
    <property type="evidence" value="ECO:0007669"/>
    <property type="project" value="TreeGrafter"/>
</dbReference>
<dbReference type="PANTHER" id="PTHR45614:SF253">
    <property type="entry name" value="CHROMOSOME UNDETERMINED SCAFFOLD_38, WHOLE GENOME SHOTGUN SEQUENCE"/>
    <property type="match status" value="1"/>
</dbReference>
<dbReference type="EMBL" id="MLAK01000777">
    <property type="protein sequence ID" value="OHT04889.1"/>
    <property type="molecule type" value="Genomic_DNA"/>
</dbReference>
<evidence type="ECO:0000259" key="2">
    <source>
        <dbReference type="PROSITE" id="PS51294"/>
    </source>
</evidence>
<proteinExistence type="predicted"/>
<evidence type="ECO:0000313" key="3">
    <source>
        <dbReference type="EMBL" id="OHT04889.1"/>
    </source>
</evidence>
<comment type="caution">
    <text evidence="3">The sequence shown here is derived from an EMBL/GenBank/DDBJ whole genome shotgun (WGS) entry which is preliminary data.</text>
</comment>
<gene>
    <name evidence="3" type="ORF">TRFO_27497</name>
</gene>
<dbReference type="InterPro" id="IPR017930">
    <property type="entry name" value="Myb_dom"/>
</dbReference>
<dbReference type="Pfam" id="PF13921">
    <property type="entry name" value="Myb_DNA-bind_6"/>
    <property type="match status" value="1"/>
</dbReference>
<accession>A0A1J4K0E7</accession>
<dbReference type="Gene3D" id="1.10.10.60">
    <property type="entry name" value="Homeodomain-like"/>
    <property type="match status" value="2"/>
</dbReference>
<feature type="domain" description="Myb-like" evidence="1">
    <location>
        <begin position="62"/>
        <end position="112"/>
    </location>
</feature>
<dbReference type="PANTHER" id="PTHR45614">
    <property type="entry name" value="MYB PROTEIN-RELATED"/>
    <property type="match status" value="1"/>
</dbReference>
<dbReference type="PROSITE" id="PS50090">
    <property type="entry name" value="MYB_LIKE"/>
    <property type="match status" value="2"/>
</dbReference>
<dbReference type="RefSeq" id="XP_068358025.1">
    <property type="nucleotide sequence ID" value="XM_068505590.1"/>
</dbReference>
<dbReference type="AlphaFoldDB" id="A0A1J4K0E7"/>
<dbReference type="GeneID" id="94840294"/>
<dbReference type="SUPFAM" id="SSF46689">
    <property type="entry name" value="Homeodomain-like"/>
    <property type="match status" value="1"/>
</dbReference>
<feature type="domain" description="HTH myb-type" evidence="2">
    <location>
        <begin position="67"/>
        <end position="116"/>
    </location>
</feature>
<dbReference type="OrthoDB" id="2143914at2759"/>